<name>A0ABD1D034_CULPP</name>
<dbReference type="Proteomes" id="UP001562425">
    <property type="component" value="Unassembled WGS sequence"/>
</dbReference>
<evidence type="ECO:0000256" key="1">
    <source>
        <dbReference type="SAM" id="SignalP"/>
    </source>
</evidence>
<reference evidence="2 3" key="1">
    <citation type="submission" date="2024-05" db="EMBL/GenBank/DDBJ databases">
        <title>Culex pipiens pipiens assembly and annotation.</title>
        <authorList>
            <person name="Alout H."/>
            <person name="Durand T."/>
        </authorList>
    </citation>
    <scope>NUCLEOTIDE SEQUENCE [LARGE SCALE GENOMIC DNA]</scope>
    <source>
        <strain evidence="2">HA-2024</strain>
        <tissue evidence="2">Whole body</tissue>
    </source>
</reference>
<protein>
    <submittedName>
        <fullName evidence="2">Uncharacterized protein</fullName>
    </submittedName>
</protein>
<dbReference type="EMBL" id="JBEHCU010008339">
    <property type="protein sequence ID" value="KAL1384623.1"/>
    <property type="molecule type" value="Genomic_DNA"/>
</dbReference>
<keyword evidence="3" id="KW-1185">Reference proteome</keyword>
<feature type="signal peptide" evidence="1">
    <location>
        <begin position="1"/>
        <end position="18"/>
    </location>
</feature>
<dbReference type="Pfam" id="PF06477">
    <property type="entry name" value="DUF1091"/>
    <property type="match status" value="1"/>
</dbReference>
<evidence type="ECO:0000313" key="3">
    <source>
        <dbReference type="Proteomes" id="UP001562425"/>
    </source>
</evidence>
<keyword evidence="1" id="KW-0732">Signal</keyword>
<proteinExistence type="predicted"/>
<dbReference type="InterPro" id="IPR010512">
    <property type="entry name" value="DUF1091"/>
</dbReference>
<comment type="caution">
    <text evidence="2">The sequence shown here is derived from an EMBL/GenBank/DDBJ whole genome shotgun (WGS) entry which is preliminary data.</text>
</comment>
<gene>
    <name evidence="2" type="ORF">pipiens_013004</name>
</gene>
<feature type="chain" id="PRO_5044797150" evidence="1">
    <location>
        <begin position="19"/>
        <end position="183"/>
    </location>
</feature>
<organism evidence="2 3">
    <name type="scientific">Culex pipiens pipiens</name>
    <name type="common">Northern house mosquito</name>
    <dbReference type="NCBI Taxonomy" id="38569"/>
    <lineage>
        <taxon>Eukaryota</taxon>
        <taxon>Metazoa</taxon>
        <taxon>Ecdysozoa</taxon>
        <taxon>Arthropoda</taxon>
        <taxon>Hexapoda</taxon>
        <taxon>Insecta</taxon>
        <taxon>Pterygota</taxon>
        <taxon>Neoptera</taxon>
        <taxon>Endopterygota</taxon>
        <taxon>Diptera</taxon>
        <taxon>Nematocera</taxon>
        <taxon>Culicoidea</taxon>
        <taxon>Culicidae</taxon>
        <taxon>Culicinae</taxon>
        <taxon>Culicini</taxon>
        <taxon>Culex</taxon>
        <taxon>Culex</taxon>
    </lineage>
</organism>
<accession>A0ABD1D034</accession>
<dbReference type="PANTHER" id="PTHR21112:SF0">
    <property type="entry name" value="CHEMOSENSORY PROTEIN A 29A-RELATED"/>
    <property type="match status" value="1"/>
</dbReference>
<dbReference type="AlphaFoldDB" id="A0ABD1D034"/>
<dbReference type="PANTHER" id="PTHR21112">
    <property type="entry name" value="CHEMOSENSORY PROTEIN A 29A-RELATED"/>
    <property type="match status" value="1"/>
</dbReference>
<sequence>MDTSKLTFLLIYFLHCSSADIAVQLERFEQIGGEHLLETSAMRVRKYNRTTFTANGTFLLLQDIDETYEATLKTAYSRLGNNQFNEYPMKIPQKTLCQVIVDEYQQYQYVFQGRSNLPILPSGTQRFCPFPKGEYWIRDLLPDASWVPPVVPAGYWRFTVECWRKEELQASWRIFLRITKGFI</sequence>
<evidence type="ECO:0000313" key="2">
    <source>
        <dbReference type="EMBL" id="KAL1384623.1"/>
    </source>
</evidence>